<keyword evidence="3" id="KW-1185">Reference proteome</keyword>
<sequence>MKEQADNIILESLNYSKRMLASVISVIIFIIGIAFIISPLFLVSQSYIWTLGLIIVAIAILYIYTRKKRNSMKATNRAYHLSALALQGIALILEILPIGTVMVFATSPTKQTIEVYSYFSLLPVGYANFTPLLTGILTILIILLGAIALFKFDNAASLRKAMFVCSVISLLLSIVPLFLFGTVGMTAASYAVSCAILLSICYPAKAGTKVVQPVPPRSAASFSSERVNK</sequence>
<feature type="transmembrane region" description="Helical" evidence="1">
    <location>
        <begin position="20"/>
        <end position="41"/>
    </location>
</feature>
<gene>
    <name evidence="2" type="ORF">LKD37_01425</name>
</gene>
<evidence type="ECO:0000256" key="1">
    <source>
        <dbReference type="SAM" id="Phobius"/>
    </source>
</evidence>
<dbReference type="AlphaFoldDB" id="A0AAE3AE93"/>
<feature type="transmembrane region" description="Helical" evidence="1">
    <location>
        <begin position="47"/>
        <end position="64"/>
    </location>
</feature>
<dbReference type="RefSeq" id="WP_302927617.1">
    <property type="nucleotide sequence ID" value="NZ_JAJEPW010000002.1"/>
</dbReference>
<dbReference type="Proteomes" id="UP001199319">
    <property type="component" value="Unassembled WGS sequence"/>
</dbReference>
<name>A0AAE3AE93_9FIRM</name>
<reference evidence="2" key="1">
    <citation type="submission" date="2021-10" db="EMBL/GenBank/DDBJ databases">
        <title>Anaerobic single-cell dispensing facilitates the cultivation of human gut bacteria.</title>
        <authorList>
            <person name="Afrizal A."/>
        </authorList>
    </citation>
    <scope>NUCLEOTIDE SEQUENCE</scope>
    <source>
        <strain evidence="2">CLA-AA-H272</strain>
    </source>
</reference>
<comment type="caution">
    <text evidence="2">The sequence shown here is derived from an EMBL/GenBank/DDBJ whole genome shotgun (WGS) entry which is preliminary data.</text>
</comment>
<dbReference type="EMBL" id="JAJEPW010000002">
    <property type="protein sequence ID" value="MCC2128190.1"/>
    <property type="molecule type" value="Genomic_DNA"/>
</dbReference>
<protein>
    <submittedName>
        <fullName evidence="2">Uncharacterized protein</fullName>
    </submittedName>
</protein>
<organism evidence="2 3">
    <name type="scientific">Brotocaccenecus cirricatena</name>
    <dbReference type="NCBI Taxonomy" id="3064195"/>
    <lineage>
        <taxon>Bacteria</taxon>
        <taxon>Bacillati</taxon>
        <taxon>Bacillota</taxon>
        <taxon>Clostridia</taxon>
        <taxon>Eubacteriales</taxon>
        <taxon>Oscillospiraceae</taxon>
        <taxon>Brotocaccenecus</taxon>
    </lineage>
</organism>
<keyword evidence="1" id="KW-0472">Membrane</keyword>
<accession>A0AAE3AE93</accession>
<evidence type="ECO:0000313" key="2">
    <source>
        <dbReference type="EMBL" id="MCC2128190.1"/>
    </source>
</evidence>
<feature type="transmembrane region" description="Helical" evidence="1">
    <location>
        <begin position="126"/>
        <end position="149"/>
    </location>
</feature>
<feature type="transmembrane region" description="Helical" evidence="1">
    <location>
        <begin position="84"/>
        <end position="106"/>
    </location>
</feature>
<proteinExistence type="predicted"/>
<keyword evidence="1" id="KW-0812">Transmembrane</keyword>
<feature type="transmembrane region" description="Helical" evidence="1">
    <location>
        <begin position="161"/>
        <end position="181"/>
    </location>
</feature>
<evidence type="ECO:0000313" key="3">
    <source>
        <dbReference type="Proteomes" id="UP001199319"/>
    </source>
</evidence>
<keyword evidence="1" id="KW-1133">Transmembrane helix</keyword>